<sequence>MISSLNSPLPNRNIPQTFQDLLCQGSGILKSYKEGANLTDWILQTAKKVPIVESTLRYKILSDPKGRTFEFLDFMHETFNELYLLRIQPTIRLMEVVSLENMLILQFIRGSNTFVPRNYNHTEKFETSPDILLQLKTSVTTEVVKCGKSVLVVDSFEIGFRFNEISKTYSRRKFYKGKEILNSILITWTFEGEGNSKVPQYFQYLFESGIQGRLDMENLKRKHSRNSEHAMVKSEEDKVRLGGAILTLFILCGILIGSSILSVVVELRKRMYWAILRIAVKISNSLRMLFINVGFHIARCTSRRE</sequence>
<protein>
    <submittedName>
        <fullName evidence="2">Uncharacterized protein</fullName>
    </submittedName>
</protein>
<keyword evidence="1" id="KW-0812">Transmembrane</keyword>
<accession>A0A226D401</accession>
<keyword evidence="3" id="KW-1185">Reference proteome</keyword>
<dbReference type="AlphaFoldDB" id="A0A226D401"/>
<organism evidence="2 3">
    <name type="scientific">Folsomia candida</name>
    <name type="common">Springtail</name>
    <dbReference type="NCBI Taxonomy" id="158441"/>
    <lineage>
        <taxon>Eukaryota</taxon>
        <taxon>Metazoa</taxon>
        <taxon>Ecdysozoa</taxon>
        <taxon>Arthropoda</taxon>
        <taxon>Hexapoda</taxon>
        <taxon>Collembola</taxon>
        <taxon>Entomobryomorpha</taxon>
        <taxon>Isotomoidea</taxon>
        <taxon>Isotomidae</taxon>
        <taxon>Proisotominae</taxon>
        <taxon>Folsomia</taxon>
    </lineage>
</organism>
<keyword evidence="1" id="KW-0472">Membrane</keyword>
<dbReference type="Proteomes" id="UP000198287">
    <property type="component" value="Unassembled WGS sequence"/>
</dbReference>
<dbReference type="EMBL" id="LNIX01000039">
    <property type="protein sequence ID" value="OXA39381.1"/>
    <property type="molecule type" value="Genomic_DNA"/>
</dbReference>
<evidence type="ECO:0000313" key="2">
    <source>
        <dbReference type="EMBL" id="OXA39381.1"/>
    </source>
</evidence>
<comment type="caution">
    <text evidence="2">The sequence shown here is derived from an EMBL/GenBank/DDBJ whole genome shotgun (WGS) entry which is preliminary data.</text>
</comment>
<keyword evidence="1" id="KW-1133">Transmembrane helix</keyword>
<reference evidence="2 3" key="1">
    <citation type="submission" date="2015-12" db="EMBL/GenBank/DDBJ databases">
        <title>The genome of Folsomia candida.</title>
        <authorList>
            <person name="Faddeeva A."/>
            <person name="Derks M.F."/>
            <person name="Anvar Y."/>
            <person name="Smit S."/>
            <person name="Van Straalen N."/>
            <person name="Roelofs D."/>
        </authorList>
    </citation>
    <scope>NUCLEOTIDE SEQUENCE [LARGE SCALE GENOMIC DNA]</scope>
    <source>
        <strain evidence="2 3">VU population</strain>
        <tissue evidence="2">Whole body</tissue>
    </source>
</reference>
<name>A0A226D401_FOLCA</name>
<gene>
    <name evidence="2" type="ORF">Fcan01_25938</name>
</gene>
<evidence type="ECO:0000313" key="3">
    <source>
        <dbReference type="Proteomes" id="UP000198287"/>
    </source>
</evidence>
<feature type="transmembrane region" description="Helical" evidence="1">
    <location>
        <begin position="241"/>
        <end position="265"/>
    </location>
</feature>
<proteinExistence type="predicted"/>
<evidence type="ECO:0000256" key="1">
    <source>
        <dbReference type="SAM" id="Phobius"/>
    </source>
</evidence>